<dbReference type="Gene3D" id="1.10.460.10">
    <property type="entry name" value="Topoisomerase I, domain 2"/>
    <property type="match status" value="1"/>
</dbReference>
<reference evidence="1" key="1">
    <citation type="submission" date="2018-05" db="EMBL/GenBank/DDBJ databases">
        <authorList>
            <person name="Lanie J.A."/>
            <person name="Ng W.-L."/>
            <person name="Kazmierczak K.M."/>
            <person name="Andrzejewski T.M."/>
            <person name="Davidsen T.M."/>
            <person name="Wayne K.J."/>
            <person name="Tettelin H."/>
            <person name="Glass J.I."/>
            <person name="Rusch D."/>
            <person name="Podicherti R."/>
            <person name="Tsui H.-C.T."/>
            <person name="Winkler M.E."/>
        </authorList>
    </citation>
    <scope>NUCLEOTIDE SEQUENCE</scope>
</reference>
<organism evidence="1">
    <name type="scientific">marine metagenome</name>
    <dbReference type="NCBI Taxonomy" id="408172"/>
    <lineage>
        <taxon>unclassified sequences</taxon>
        <taxon>metagenomes</taxon>
        <taxon>ecological metagenomes</taxon>
    </lineage>
</organism>
<evidence type="ECO:0000313" key="1">
    <source>
        <dbReference type="EMBL" id="SVC39863.1"/>
    </source>
</evidence>
<name>A0A382LTS5_9ZZZZ</name>
<dbReference type="InterPro" id="IPR013824">
    <property type="entry name" value="Topo_IA_cen_sub1"/>
</dbReference>
<accession>A0A382LTS5</accession>
<dbReference type="InterPro" id="IPR023405">
    <property type="entry name" value="Topo_IA_core_domain"/>
</dbReference>
<dbReference type="EMBL" id="UINC01089080">
    <property type="protein sequence ID" value="SVC39863.1"/>
    <property type="molecule type" value="Genomic_DNA"/>
</dbReference>
<proteinExistence type="predicted"/>
<sequence>MTGEWEYKLRKIEEGQLSREQFMRDIMELTKSVVKRTVGFKETDADLRETGLTSPIDGSPLFEGLAYYQTKSGNFRIGKSFASRRLETDEAAILIK</sequence>
<protein>
    <submittedName>
        <fullName evidence="1">Uncharacterized protein</fullName>
    </submittedName>
</protein>
<dbReference type="AlphaFoldDB" id="A0A382LTS5"/>
<gene>
    <name evidence="1" type="ORF">METZ01_LOCUS292717</name>
</gene>
<feature type="non-terminal residue" evidence="1">
    <location>
        <position position="96"/>
    </location>
</feature>
<dbReference type="SUPFAM" id="SSF56712">
    <property type="entry name" value="Prokaryotic type I DNA topoisomerase"/>
    <property type="match status" value="1"/>
</dbReference>